<reference evidence="2" key="1">
    <citation type="submission" date="2020-03" db="EMBL/GenBank/DDBJ databases">
        <title>Draft Genome Sequence of Cylindrodendrum hubeiense.</title>
        <authorList>
            <person name="Buettner E."/>
            <person name="Kellner H."/>
        </authorList>
    </citation>
    <scope>NUCLEOTIDE SEQUENCE</scope>
    <source>
        <strain evidence="2">IHI 201604</strain>
    </source>
</reference>
<keyword evidence="3" id="KW-1185">Reference proteome</keyword>
<evidence type="ECO:0000313" key="3">
    <source>
        <dbReference type="Proteomes" id="UP000722485"/>
    </source>
</evidence>
<feature type="compositionally biased region" description="Low complexity" evidence="1">
    <location>
        <begin position="769"/>
        <end position="781"/>
    </location>
</feature>
<proteinExistence type="predicted"/>
<name>A0A9P5GZE7_9HYPO</name>
<feature type="region of interest" description="Disordered" evidence="1">
    <location>
        <begin position="711"/>
        <end position="789"/>
    </location>
</feature>
<protein>
    <submittedName>
        <fullName evidence="2">Uncharacterized protein</fullName>
    </submittedName>
</protein>
<dbReference type="Proteomes" id="UP000722485">
    <property type="component" value="Unassembled WGS sequence"/>
</dbReference>
<evidence type="ECO:0000313" key="2">
    <source>
        <dbReference type="EMBL" id="KAF7531497.1"/>
    </source>
</evidence>
<gene>
    <name evidence="2" type="ORF">G7Z17_g13723</name>
</gene>
<sequence>MSETEEDSVEYTDLTASDIGGGSSELDALDHEDGNAIPDLAYLDEDEEVGDAAAVLNHKCGGPTPDPSDPGDDDDGTDDDDSSDSDNSDSDDDDDNDDDDDDGIEEPDWKVECLVSCKRPYRHLHDVYMNYKELFRNERQRVRELKARHRLRLRDLRQGHRVHIVNLTRDLARKRKKTQPTYPSIVATWIEGGPERVPPGINLELRAPNEDEEAAESSEDEDEEEDEDEQDDEELRNLQLGVRSEPVELQGVFPFDQLDADLQVKILRMVLVFDGQMVHAISRLDPHYEPETTPRNCDGKMSLLHRFHVGKGKDIEILWTGSQELSYQPNGRGKYRSRRTVPLTWLGEASRLKNLVVHVQESGPSYMRRKHEPRGIIRYVTDKTEEQPNLRPFRSLRTLQGLDYVHMLRGMEMVSFFDYDQWIEKRAKHPVQDFTFVMDVNNAVRRPKTAANLRLSRFSCLAPLIDNYRPPEADRIAMDKAINRRVAFGAPPSPPPDHHHVPYQPSTIVVDSSDSEDDDESSDSESDGPDDGSAPGPGSGGGSGGGGNDGGDDEDESEDDNDPDGGSGGVVAEMGINFDFTSSLSEDTVIDLTSDDEDSASELDVMIGSESPDTARYLSRTVDGGNSVETMVAEGHQIILDDDTTQNQNREVLQAGEEESLFVRSPPPAVIQEQFVTKVESPDPHHDSTPVRQMRCSSSIFVSRTPYNEIVRSSSARGSRENTRATTVGSEGARSEVIDLTEQTGEQTSEQTGGRIGGRKRRRDGFLNSVSRDGSAASDGSSPKRARSS</sequence>
<feature type="compositionally biased region" description="Acidic residues" evidence="1">
    <location>
        <begin position="550"/>
        <end position="563"/>
    </location>
</feature>
<dbReference type="AlphaFoldDB" id="A0A9P5GZE7"/>
<comment type="caution">
    <text evidence="2">The sequence shown here is derived from an EMBL/GenBank/DDBJ whole genome shotgun (WGS) entry which is preliminary data.</text>
</comment>
<feature type="region of interest" description="Disordered" evidence="1">
    <location>
        <begin position="1"/>
        <end position="107"/>
    </location>
</feature>
<feature type="region of interest" description="Disordered" evidence="1">
    <location>
        <begin position="486"/>
        <end position="584"/>
    </location>
</feature>
<feature type="compositionally biased region" description="Low complexity" evidence="1">
    <location>
        <begin position="741"/>
        <end position="753"/>
    </location>
</feature>
<feature type="compositionally biased region" description="Acidic residues" evidence="1">
    <location>
        <begin position="1"/>
        <end position="10"/>
    </location>
</feature>
<evidence type="ECO:0000256" key="1">
    <source>
        <dbReference type="SAM" id="MobiDB-lite"/>
    </source>
</evidence>
<organism evidence="2 3">
    <name type="scientific">Cylindrodendrum hubeiense</name>
    <dbReference type="NCBI Taxonomy" id="595255"/>
    <lineage>
        <taxon>Eukaryota</taxon>
        <taxon>Fungi</taxon>
        <taxon>Dikarya</taxon>
        <taxon>Ascomycota</taxon>
        <taxon>Pezizomycotina</taxon>
        <taxon>Sordariomycetes</taxon>
        <taxon>Hypocreomycetidae</taxon>
        <taxon>Hypocreales</taxon>
        <taxon>Nectriaceae</taxon>
        <taxon>Cylindrodendrum</taxon>
    </lineage>
</organism>
<feature type="region of interest" description="Disordered" evidence="1">
    <location>
        <begin position="197"/>
        <end position="234"/>
    </location>
</feature>
<feature type="compositionally biased region" description="Gly residues" evidence="1">
    <location>
        <begin position="535"/>
        <end position="549"/>
    </location>
</feature>
<feature type="compositionally biased region" description="Acidic residues" evidence="1">
    <location>
        <begin position="69"/>
        <end position="106"/>
    </location>
</feature>
<accession>A0A9P5GZE7</accession>
<dbReference type="OrthoDB" id="3439669at2759"/>
<feature type="compositionally biased region" description="Acidic residues" evidence="1">
    <location>
        <begin position="513"/>
        <end position="530"/>
    </location>
</feature>
<feature type="compositionally biased region" description="Acidic residues" evidence="1">
    <location>
        <begin position="210"/>
        <end position="234"/>
    </location>
</feature>
<dbReference type="EMBL" id="JAANBB010000977">
    <property type="protein sequence ID" value="KAF7531497.1"/>
    <property type="molecule type" value="Genomic_DNA"/>
</dbReference>